<evidence type="ECO:0000256" key="1">
    <source>
        <dbReference type="SAM" id="MobiDB-lite"/>
    </source>
</evidence>
<sequence>MSRPTYIVFTNPPTRKAVRRYIQSPPEISEHPFKRVKLQLDWHTSDILDPILTVSPSLCDHALVPSPSSPRLTPVQSTSARPTSVAFDAASGHLKDAHVTVVEATFDEFSREGRRSSNKPQEAVGTVAERRGLQQTLGLVAEDESTKIASSEHTEPRRDGRSETPKDEAGDVSRALEEQTKLTTVLDIPVQRNQDKAMQEQSSCLDYASIILPTNHQTLPLVSSASNSNNDPAPSVAQPTYSTQSSVPYPDMTTFSFLHRTRPRIVEPHSDVIQHTTPADRPSREKSQEQETDKRQDAGERSVLHSTRLEELVAAPIASIMNRDESIDQGIGPSTDDRPSRLEVPNLRTDSTSIDMNSIRELSMTSFSFTVAADTSAAASAVSPTADVDDTVSEPNDSTRPTEGPRRTSNVLNLVKESLRELNSEEGLQTRSSISRKTARQATRSSASLLTHVDQPLETSLTTHSPYSLQSSTESSFLPTQADTQPRPSVPSSVHSETSIDQAYPPHPNQPQKAHPTHPYIHSNLLRPLPTFGQPLDQPTANFLTVVTSVELKSFVGKDGRSWLLGELELFDGKNVGRLVVWGHQAREWCDGVGIRKGDVVLFERITIVQPKPPSRIQTLQAFPLDPQQPRSRPRNQPISAYTIFYRTSLPLPGESAEEWGSKRADLRWRTSDTGLGLVGRLKDWVESAGV</sequence>
<feature type="compositionally biased region" description="Polar residues" evidence="1">
    <location>
        <begin position="238"/>
        <end position="247"/>
    </location>
</feature>
<feature type="region of interest" description="Disordered" evidence="1">
    <location>
        <begin position="140"/>
        <end position="180"/>
    </location>
</feature>
<feature type="region of interest" description="Disordered" evidence="1">
    <location>
        <begin position="324"/>
        <end position="348"/>
    </location>
</feature>
<feature type="compositionally biased region" description="Polar residues" evidence="1">
    <location>
        <begin position="457"/>
        <end position="501"/>
    </location>
</feature>
<name>A0A0F7SM98_PHARH</name>
<feature type="compositionally biased region" description="Low complexity" evidence="1">
    <location>
        <begin position="222"/>
        <end position="237"/>
    </location>
</feature>
<accession>A0A0F7SM98</accession>
<dbReference type="AlphaFoldDB" id="A0A0F7SM98"/>
<feature type="compositionally biased region" description="Polar residues" evidence="1">
    <location>
        <begin position="393"/>
        <end position="412"/>
    </location>
</feature>
<protein>
    <submittedName>
        <fullName evidence="2">Uncharacterized protein</fullName>
    </submittedName>
</protein>
<feature type="region of interest" description="Disordered" evidence="1">
    <location>
        <begin position="379"/>
        <end position="522"/>
    </location>
</feature>
<proteinExistence type="predicted"/>
<reference evidence="2" key="1">
    <citation type="submission" date="2014-08" db="EMBL/GenBank/DDBJ databases">
        <authorList>
            <person name="Sharma Rahul"/>
            <person name="Thines Marco"/>
        </authorList>
    </citation>
    <scope>NUCLEOTIDE SEQUENCE</scope>
</reference>
<organism evidence="2">
    <name type="scientific">Phaffia rhodozyma</name>
    <name type="common">Yeast</name>
    <name type="synonym">Xanthophyllomyces dendrorhous</name>
    <dbReference type="NCBI Taxonomy" id="264483"/>
    <lineage>
        <taxon>Eukaryota</taxon>
        <taxon>Fungi</taxon>
        <taxon>Dikarya</taxon>
        <taxon>Basidiomycota</taxon>
        <taxon>Agaricomycotina</taxon>
        <taxon>Tremellomycetes</taxon>
        <taxon>Cystofilobasidiales</taxon>
        <taxon>Mrakiaceae</taxon>
        <taxon>Phaffia</taxon>
    </lineage>
</organism>
<feature type="compositionally biased region" description="Basic and acidic residues" evidence="1">
    <location>
        <begin position="281"/>
        <end position="305"/>
    </location>
</feature>
<feature type="region of interest" description="Disordered" evidence="1">
    <location>
        <begin position="109"/>
        <end position="128"/>
    </location>
</feature>
<feature type="region of interest" description="Disordered" evidence="1">
    <location>
        <begin position="265"/>
        <end position="305"/>
    </location>
</feature>
<evidence type="ECO:0000313" key="2">
    <source>
        <dbReference type="EMBL" id="CED82556.1"/>
    </source>
</evidence>
<feature type="region of interest" description="Disordered" evidence="1">
    <location>
        <begin position="222"/>
        <end position="247"/>
    </location>
</feature>
<feature type="compositionally biased region" description="Basic and acidic residues" evidence="1">
    <location>
        <begin position="144"/>
        <end position="180"/>
    </location>
</feature>
<feature type="compositionally biased region" description="Polar residues" evidence="1">
    <location>
        <begin position="426"/>
        <end position="449"/>
    </location>
</feature>
<dbReference type="EMBL" id="LN483124">
    <property type="protein sequence ID" value="CED82556.1"/>
    <property type="molecule type" value="Genomic_DNA"/>
</dbReference>